<dbReference type="Pfam" id="PF00005">
    <property type="entry name" value="ABC_tran"/>
    <property type="match status" value="1"/>
</dbReference>
<evidence type="ECO:0000313" key="12">
    <source>
        <dbReference type="EMBL" id="MDR6553403.1"/>
    </source>
</evidence>
<dbReference type="InterPro" id="IPR027417">
    <property type="entry name" value="P-loop_NTPase"/>
</dbReference>
<dbReference type="InterPro" id="IPR000595">
    <property type="entry name" value="cNMP-bd_dom"/>
</dbReference>
<evidence type="ECO:0000256" key="5">
    <source>
        <dbReference type="ARBA" id="ARBA00022989"/>
    </source>
</evidence>
<evidence type="ECO:0000256" key="1">
    <source>
        <dbReference type="ARBA" id="ARBA00004651"/>
    </source>
</evidence>
<dbReference type="SUPFAM" id="SSF51206">
    <property type="entry name" value="cAMP-binding domain-like"/>
    <property type="match status" value="1"/>
</dbReference>
<keyword evidence="6 8" id="KW-0472">Membrane</keyword>
<keyword evidence="7" id="KW-0010">Activator</keyword>
<feature type="transmembrane region" description="Helical" evidence="8">
    <location>
        <begin position="204"/>
        <end position="225"/>
    </location>
</feature>
<dbReference type="InterPro" id="IPR018490">
    <property type="entry name" value="cNMP-bd_dom_sf"/>
</dbReference>
<keyword evidence="13" id="KW-1185">Reference proteome</keyword>
<dbReference type="SUPFAM" id="SSF90123">
    <property type="entry name" value="ABC transporter transmembrane region"/>
    <property type="match status" value="1"/>
</dbReference>
<feature type="domain" description="ABC transmembrane type-1" evidence="11">
    <location>
        <begin position="1"/>
        <end position="260"/>
    </location>
</feature>
<dbReference type="InterPro" id="IPR017871">
    <property type="entry name" value="ABC_transporter-like_CS"/>
</dbReference>
<dbReference type="Pfam" id="PF00664">
    <property type="entry name" value="ABC_membrane"/>
    <property type="match status" value="1"/>
</dbReference>
<dbReference type="InterPro" id="IPR039421">
    <property type="entry name" value="Type_1_exporter"/>
</dbReference>
<dbReference type="CDD" id="cd07346">
    <property type="entry name" value="ABC_6TM_exporters"/>
    <property type="match status" value="1"/>
</dbReference>
<dbReference type="InterPro" id="IPR014710">
    <property type="entry name" value="RmlC-like_jellyroll"/>
</dbReference>
<dbReference type="Proteomes" id="UP001267290">
    <property type="component" value="Unassembled WGS sequence"/>
</dbReference>
<feature type="transmembrane region" description="Helical" evidence="8">
    <location>
        <begin position="14"/>
        <end position="39"/>
    </location>
</feature>
<feature type="domain" description="ABC transporter" evidence="10">
    <location>
        <begin position="294"/>
        <end position="527"/>
    </location>
</feature>
<evidence type="ECO:0000256" key="7">
    <source>
        <dbReference type="ARBA" id="ARBA00023159"/>
    </source>
</evidence>
<feature type="transmembrane region" description="Helical" evidence="8">
    <location>
        <begin position="91"/>
        <end position="111"/>
    </location>
</feature>
<evidence type="ECO:0000259" key="11">
    <source>
        <dbReference type="PROSITE" id="PS50929"/>
    </source>
</evidence>
<evidence type="ECO:0000256" key="8">
    <source>
        <dbReference type="SAM" id="Phobius"/>
    </source>
</evidence>
<dbReference type="Gene3D" id="3.40.50.300">
    <property type="entry name" value="P-loop containing nucleotide triphosphate hydrolases"/>
    <property type="match status" value="1"/>
</dbReference>
<keyword evidence="2 8" id="KW-0812">Transmembrane</keyword>
<evidence type="ECO:0000259" key="10">
    <source>
        <dbReference type="PROSITE" id="PS50893"/>
    </source>
</evidence>
<dbReference type="EMBL" id="JAVDSB010000010">
    <property type="protein sequence ID" value="MDR6553403.1"/>
    <property type="molecule type" value="Genomic_DNA"/>
</dbReference>
<evidence type="ECO:0000256" key="3">
    <source>
        <dbReference type="ARBA" id="ARBA00022741"/>
    </source>
</evidence>
<evidence type="ECO:0000259" key="9">
    <source>
        <dbReference type="PROSITE" id="PS50042"/>
    </source>
</evidence>
<evidence type="ECO:0000256" key="4">
    <source>
        <dbReference type="ARBA" id="ARBA00022840"/>
    </source>
</evidence>
<reference evidence="12 13" key="1">
    <citation type="submission" date="2023-07" db="EMBL/GenBank/DDBJ databases">
        <title>Sorghum-associated microbial communities from plants grown in Nebraska, USA.</title>
        <authorList>
            <person name="Schachtman D."/>
        </authorList>
    </citation>
    <scope>NUCLEOTIDE SEQUENCE [LARGE SCALE GENOMIC DNA]</scope>
    <source>
        <strain evidence="12 13">CC258</strain>
    </source>
</reference>
<accession>A0ABU1P110</accession>
<organism evidence="12 13">
    <name type="scientific">Paenibacillus qinlingensis</name>
    <dbReference type="NCBI Taxonomy" id="1837343"/>
    <lineage>
        <taxon>Bacteria</taxon>
        <taxon>Bacillati</taxon>
        <taxon>Bacillota</taxon>
        <taxon>Bacilli</taxon>
        <taxon>Bacillales</taxon>
        <taxon>Paenibacillaceae</taxon>
        <taxon>Paenibacillus</taxon>
    </lineage>
</organism>
<keyword evidence="3" id="KW-0547">Nucleotide-binding</keyword>
<dbReference type="CDD" id="cd00038">
    <property type="entry name" value="CAP_ED"/>
    <property type="match status" value="1"/>
</dbReference>
<evidence type="ECO:0000256" key="6">
    <source>
        <dbReference type="ARBA" id="ARBA00023136"/>
    </source>
</evidence>
<dbReference type="SMART" id="SM00382">
    <property type="entry name" value="AAA"/>
    <property type="match status" value="1"/>
</dbReference>
<dbReference type="InterPro" id="IPR003439">
    <property type="entry name" value="ABC_transporter-like_ATP-bd"/>
</dbReference>
<dbReference type="PRINTS" id="PR00103">
    <property type="entry name" value="CAMPKINASE"/>
</dbReference>
<dbReference type="Gene3D" id="1.20.1560.10">
    <property type="entry name" value="ABC transporter type 1, transmembrane domain"/>
    <property type="match status" value="1"/>
</dbReference>
<dbReference type="Gene3D" id="2.60.120.10">
    <property type="entry name" value="Jelly Rolls"/>
    <property type="match status" value="1"/>
</dbReference>
<dbReference type="SUPFAM" id="SSF52540">
    <property type="entry name" value="P-loop containing nucleoside triphosphate hydrolases"/>
    <property type="match status" value="1"/>
</dbReference>
<comment type="subcellular location">
    <subcellularLocation>
        <location evidence="1">Cell membrane</location>
        <topology evidence="1">Multi-pass membrane protein</topology>
    </subcellularLocation>
</comment>
<dbReference type="PROSITE" id="PS00211">
    <property type="entry name" value="ABC_TRANSPORTER_1"/>
    <property type="match status" value="1"/>
</dbReference>
<sequence length="674" mass="75115">MVDEAFTPKNLHNFAIILIVLLCSGFLNICASIGGEYALGNLGGQIVKKLRIQLFTHLQKQSLPFHQKYRVGDLVTRFSTDMSSVERVVRIAFPFFLREALSVLLGLILLFSIEWKLTLAMLAGSTLMFIGPRLLQGRAETANVNYKESQERFTNTIDEMVKGHKTIKSLHLQARFEERARKQVHELFTFGLKLQLAGSMMERLPLISLLVLNGIMIGFGGYLIFHDMMSIGGFMAFFTLFLSVGQSGSNLASLIPSLIDSSTSFQRIREILDHQPSVLEDAHPLELPSSLPSIRMDEVTFGYSEEANQLHNVSLQIAPGSYVAFIGPSGSGKSTALQLLSRFYDPKMGAISIDDYDMRAISEASLRKQSTLITQDTFLFNTTIRDNLLLDSGASENEMIEAAKQANIHDTIVSWPGGYDTQVHHEGGSLSGGERQRLSIARALLRKPKLLLLDEVTSALDPATEADINQLIDRMRSEKTIVAVTHRLSSVMNADCIHVFQDGRIVDSGTHQELLHKNSLYRSLWDKQYGFNLSLDGLYATVDMDRLAKLPFLEGIALPLLKNIATLFTTETCKEGESIVSEGDEGNKFYIIVRGKFEIIKRMPDGGERRVAVLQDGDHFGEIALLHNVPRNATVRATGASVLLSVRQDAFHRLMADYPQIRQSLEHTLQKRIG</sequence>
<keyword evidence="4 12" id="KW-0067">ATP-binding</keyword>
<protein>
    <submittedName>
        <fullName evidence="12">ATP-binding cassette subfamily B protein</fullName>
    </submittedName>
</protein>
<gene>
    <name evidence="12" type="ORF">J2736_004610</name>
</gene>
<dbReference type="InterPro" id="IPR003593">
    <property type="entry name" value="AAA+_ATPase"/>
</dbReference>
<proteinExistence type="predicted"/>
<dbReference type="InterPro" id="IPR011527">
    <property type="entry name" value="ABC1_TM_dom"/>
</dbReference>
<dbReference type="PROSITE" id="PS50929">
    <property type="entry name" value="ABC_TM1F"/>
    <property type="match status" value="1"/>
</dbReference>
<dbReference type="InterPro" id="IPR036640">
    <property type="entry name" value="ABC1_TM_sf"/>
</dbReference>
<dbReference type="GO" id="GO:0005524">
    <property type="term" value="F:ATP binding"/>
    <property type="evidence" value="ECO:0007669"/>
    <property type="project" value="UniProtKB-KW"/>
</dbReference>
<evidence type="ECO:0000256" key="2">
    <source>
        <dbReference type="ARBA" id="ARBA00022692"/>
    </source>
</evidence>
<feature type="domain" description="Cyclic nucleotide-binding" evidence="9">
    <location>
        <begin position="552"/>
        <end position="672"/>
    </location>
</feature>
<evidence type="ECO:0000313" key="13">
    <source>
        <dbReference type="Proteomes" id="UP001267290"/>
    </source>
</evidence>
<dbReference type="PANTHER" id="PTHR24221:SF654">
    <property type="entry name" value="ATP-BINDING CASSETTE SUB-FAMILY B MEMBER 6"/>
    <property type="match status" value="1"/>
</dbReference>
<dbReference type="PROSITE" id="PS50042">
    <property type="entry name" value="CNMP_BINDING_3"/>
    <property type="match status" value="1"/>
</dbReference>
<name>A0ABU1P110_9BACL</name>
<comment type="caution">
    <text evidence="12">The sequence shown here is derived from an EMBL/GenBank/DDBJ whole genome shotgun (WGS) entry which is preliminary data.</text>
</comment>
<dbReference type="PANTHER" id="PTHR24221">
    <property type="entry name" value="ATP-BINDING CASSETTE SUB-FAMILY B"/>
    <property type="match status" value="1"/>
</dbReference>
<dbReference type="InterPro" id="IPR018488">
    <property type="entry name" value="cNMP-bd_CS"/>
</dbReference>
<dbReference type="PROSITE" id="PS50893">
    <property type="entry name" value="ABC_TRANSPORTER_2"/>
    <property type="match status" value="1"/>
</dbReference>
<keyword evidence="5 8" id="KW-1133">Transmembrane helix</keyword>
<dbReference type="PROSITE" id="PS00888">
    <property type="entry name" value="CNMP_BINDING_1"/>
    <property type="match status" value="1"/>
</dbReference>
<dbReference type="Pfam" id="PF00027">
    <property type="entry name" value="cNMP_binding"/>
    <property type="match status" value="1"/>
</dbReference>
<dbReference type="SMART" id="SM00100">
    <property type="entry name" value="cNMP"/>
    <property type="match status" value="1"/>
</dbReference>